<keyword evidence="8 17" id="KW-0521">NADP</keyword>
<comment type="catalytic activity">
    <reaction evidence="15 17 19">
        <text>(6S)-NADHX + ADP = AMP + phosphate + NADH + H(+)</text>
        <dbReference type="Rhea" id="RHEA:32223"/>
        <dbReference type="ChEBI" id="CHEBI:15378"/>
        <dbReference type="ChEBI" id="CHEBI:43474"/>
        <dbReference type="ChEBI" id="CHEBI:57945"/>
        <dbReference type="ChEBI" id="CHEBI:64074"/>
        <dbReference type="ChEBI" id="CHEBI:456215"/>
        <dbReference type="ChEBI" id="CHEBI:456216"/>
        <dbReference type="EC" id="4.2.1.136"/>
    </reaction>
</comment>
<feature type="binding site" evidence="18">
    <location>
        <position position="159"/>
    </location>
    <ligand>
        <name>(6S)-NADPHX</name>
        <dbReference type="ChEBI" id="CHEBI:64076"/>
    </ligand>
</feature>
<dbReference type="SUPFAM" id="SSF53613">
    <property type="entry name" value="Ribokinase-like"/>
    <property type="match status" value="1"/>
</dbReference>
<dbReference type="SUPFAM" id="SSF64153">
    <property type="entry name" value="YjeF N-terminal domain-like"/>
    <property type="match status" value="1"/>
</dbReference>
<feature type="binding site" evidence="18">
    <location>
        <position position="55"/>
    </location>
    <ligand>
        <name>K(+)</name>
        <dbReference type="ChEBI" id="CHEBI:29103"/>
    </ligand>
</feature>
<evidence type="ECO:0000313" key="22">
    <source>
        <dbReference type="EMBL" id="MBD7911122.1"/>
    </source>
</evidence>
<dbReference type="PROSITE" id="PS51383">
    <property type="entry name" value="YJEF_C_3"/>
    <property type="match status" value="1"/>
</dbReference>
<comment type="catalytic activity">
    <reaction evidence="16 17 19">
        <text>(6S)-NADPHX + ADP = AMP + phosphate + NADPH + H(+)</text>
        <dbReference type="Rhea" id="RHEA:32235"/>
        <dbReference type="ChEBI" id="CHEBI:15378"/>
        <dbReference type="ChEBI" id="CHEBI:43474"/>
        <dbReference type="ChEBI" id="CHEBI:57783"/>
        <dbReference type="ChEBI" id="CHEBI:64076"/>
        <dbReference type="ChEBI" id="CHEBI:456215"/>
        <dbReference type="ChEBI" id="CHEBI:456216"/>
        <dbReference type="EC" id="4.2.1.136"/>
    </reaction>
</comment>
<protein>
    <recommendedName>
        <fullName evidence="19">Bifunctional NAD(P)H-hydrate repair enzyme</fullName>
    </recommendedName>
    <alternativeName>
        <fullName evidence="19">Nicotinamide nucleotide repair protein</fullName>
    </alternativeName>
    <domain>
        <recommendedName>
            <fullName evidence="19">ADP-dependent (S)-NAD(P)H-hydrate dehydratase</fullName>
            <ecNumber evidence="19">4.2.1.136</ecNumber>
        </recommendedName>
        <alternativeName>
            <fullName evidence="19">ADP-dependent NAD(P)HX dehydratase</fullName>
        </alternativeName>
    </domain>
    <domain>
        <recommendedName>
            <fullName evidence="19">NAD(P)H-hydrate epimerase</fullName>
            <ecNumber evidence="19">5.1.99.6</ecNumber>
        </recommendedName>
    </domain>
</protein>
<dbReference type="HAMAP" id="MF_01966">
    <property type="entry name" value="NADHX_epimerase"/>
    <property type="match status" value="1"/>
</dbReference>
<dbReference type="PROSITE" id="PS51385">
    <property type="entry name" value="YJEF_N"/>
    <property type="match status" value="1"/>
</dbReference>
<dbReference type="Gene3D" id="3.40.50.10260">
    <property type="entry name" value="YjeF N-terminal domain"/>
    <property type="match status" value="1"/>
</dbReference>
<evidence type="ECO:0000256" key="18">
    <source>
        <dbReference type="HAMAP-Rule" id="MF_01966"/>
    </source>
</evidence>
<evidence type="ECO:0000256" key="5">
    <source>
        <dbReference type="ARBA" id="ARBA00022723"/>
    </source>
</evidence>
<comment type="catalytic activity">
    <reaction evidence="2 18 19">
        <text>(6R)-NADPHX = (6S)-NADPHX</text>
        <dbReference type="Rhea" id="RHEA:32227"/>
        <dbReference type="ChEBI" id="CHEBI:64076"/>
        <dbReference type="ChEBI" id="CHEBI:64077"/>
        <dbReference type="EC" id="5.1.99.6"/>
    </reaction>
</comment>
<evidence type="ECO:0000256" key="3">
    <source>
        <dbReference type="ARBA" id="ARBA00006001"/>
    </source>
</evidence>
<comment type="catalytic activity">
    <reaction evidence="1 18 19">
        <text>(6R)-NADHX = (6S)-NADHX</text>
        <dbReference type="Rhea" id="RHEA:32215"/>
        <dbReference type="ChEBI" id="CHEBI:64074"/>
        <dbReference type="ChEBI" id="CHEBI:64075"/>
        <dbReference type="EC" id="5.1.99.6"/>
    </reaction>
</comment>
<keyword evidence="7 17" id="KW-0067">ATP-binding</keyword>
<keyword evidence="12 17" id="KW-0456">Lyase</keyword>
<dbReference type="Gene3D" id="3.40.1190.20">
    <property type="match status" value="1"/>
</dbReference>
<feature type="domain" description="YjeF N-terminal" evidence="21">
    <location>
        <begin position="9"/>
        <end position="216"/>
    </location>
</feature>
<keyword evidence="10 17" id="KW-0520">NAD</keyword>
<reference evidence="22 23" key="1">
    <citation type="submission" date="2020-08" db="EMBL/GenBank/DDBJ databases">
        <title>A Genomic Blueprint of the Chicken Gut Microbiome.</title>
        <authorList>
            <person name="Gilroy R."/>
            <person name="Ravi A."/>
            <person name="Getino M."/>
            <person name="Pursley I."/>
            <person name="Horton D.L."/>
            <person name="Alikhan N.-F."/>
            <person name="Baker D."/>
            <person name="Gharbi K."/>
            <person name="Hall N."/>
            <person name="Watson M."/>
            <person name="Adriaenssens E.M."/>
            <person name="Foster-Nyarko E."/>
            <person name="Jarju S."/>
            <person name="Secka A."/>
            <person name="Antonio M."/>
            <person name="Oren A."/>
            <person name="Chaudhuri R."/>
            <person name="La Ragione R.M."/>
            <person name="Hildebrand F."/>
            <person name="Pallen M.J."/>
        </authorList>
    </citation>
    <scope>NUCLEOTIDE SEQUENCE [LARGE SCALE GENOMIC DNA]</scope>
    <source>
        <strain evidence="22 23">Sa3CVN1</strain>
    </source>
</reference>
<comment type="function">
    <text evidence="17">Catalyzes the dehydration of the S-form of NAD(P)HX at the expense of ADP, which is converted to AMP. Together with NAD(P)HX epimerase, which catalyzes the epimerization of the S- and R-forms, the enzyme allows the repair of both epimers of NAD(P)HX, a damaged form of NAD(P)H that is a result of enzymatic or heat-dependent hydration.</text>
</comment>
<dbReference type="CDD" id="cd01171">
    <property type="entry name" value="YXKO-related"/>
    <property type="match status" value="1"/>
</dbReference>
<comment type="similarity">
    <text evidence="4 19">In the C-terminal section; belongs to the NnrD/CARKD family.</text>
</comment>
<evidence type="ECO:0000256" key="15">
    <source>
        <dbReference type="ARBA" id="ARBA00048238"/>
    </source>
</evidence>
<comment type="subunit">
    <text evidence="17">Homotetramer.</text>
</comment>
<evidence type="ECO:0000259" key="20">
    <source>
        <dbReference type="PROSITE" id="PS51383"/>
    </source>
</evidence>
<keyword evidence="9 18" id="KW-0630">Potassium</keyword>
<comment type="similarity">
    <text evidence="18">Belongs to the NnrE/AIBP family.</text>
</comment>
<comment type="caution">
    <text evidence="18">Lacks conserved residue(s) required for the propagation of feature annotation.</text>
</comment>
<keyword evidence="23" id="KW-1185">Reference proteome</keyword>
<evidence type="ECO:0000256" key="6">
    <source>
        <dbReference type="ARBA" id="ARBA00022741"/>
    </source>
</evidence>
<evidence type="ECO:0000256" key="12">
    <source>
        <dbReference type="ARBA" id="ARBA00023239"/>
    </source>
</evidence>
<dbReference type="EMBL" id="JACSRA010000008">
    <property type="protein sequence ID" value="MBD7911122.1"/>
    <property type="molecule type" value="Genomic_DNA"/>
</dbReference>
<dbReference type="PANTHER" id="PTHR12592">
    <property type="entry name" value="ATP-DEPENDENT (S)-NAD(P)H-HYDRATE DEHYDRATASE FAMILY MEMBER"/>
    <property type="match status" value="1"/>
</dbReference>
<evidence type="ECO:0000256" key="1">
    <source>
        <dbReference type="ARBA" id="ARBA00000013"/>
    </source>
</evidence>
<evidence type="ECO:0000256" key="14">
    <source>
        <dbReference type="ARBA" id="ARBA00025153"/>
    </source>
</evidence>
<dbReference type="InterPro" id="IPR004443">
    <property type="entry name" value="YjeF_N_dom"/>
</dbReference>
<feature type="binding site" evidence="18">
    <location>
        <begin position="130"/>
        <end position="136"/>
    </location>
    <ligand>
        <name>(6S)-NADPHX</name>
        <dbReference type="ChEBI" id="CHEBI:64076"/>
    </ligand>
</feature>
<feature type="binding site" evidence="17">
    <location>
        <position position="261"/>
    </location>
    <ligand>
        <name>(6S)-NADPHX</name>
        <dbReference type="ChEBI" id="CHEBI:64076"/>
    </ligand>
</feature>
<feature type="binding site" evidence="18">
    <location>
        <position position="162"/>
    </location>
    <ligand>
        <name>K(+)</name>
        <dbReference type="ChEBI" id="CHEBI:29103"/>
    </ligand>
</feature>
<evidence type="ECO:0000256" key="7">
    <source>
        <dbReference type="ARBA" id="ARBA00022840"/>
    </source>
</evidence>
<dbReference type="InterPro" id="IPR000631">
    <property type="entry name" value="CARKD"/>
</dbReference>
<dbReference type="RefSeq" id="WP_191767997.1">
    <property type="nucleotide sequence ID" value="NZ_JACSRA010000008.1"/>
</dbReference>
<dbReference type="PIRSF" id="PIRSF017184">
    <property type="entry name" value="Nnr"/>
    <property type="match status" value="1"/>
</dbReference>
<comment type="similarity">
    <text evidence="17">Belongs to the NnrD/CARKD family.</text>
</comment>
<keyword evidence="5 18" id="KW-0479">Metal-binding</keyword>
<feature type="binding site" evidence="18">
    <location>
        <begin position="54"/>
        <end position="58"/>
    </location>
    <ligand>
        <name>(6S)-NADPHX</name>
        <dbReference type="ChEBI" id="CHEBI:64076"/>
    </ligand>
</feature>
<dbReference type="NCBIfam" id="TIGR00196">
    <property type="entry name" value="yjeF_cterm"/>
    <property type="match status" value="1"/>
</dbReference>
<comment type="similarity">
    <text evidence="3 19">In the N-terminal section; belongs to the NnrE/AIBP family.</text>
</comment>
<keyword evidence="13" id="KW-0511">Multifunctional enzyme</keyword>
<evidence type="ECO:0000259" key="21">
    <source>
        <dbReference type="PROSITE" id="PS51385"/>
    </source>
</evidence>
<dbReference type="Pfam" id="PF01256">
    <property type="entry name" value="Carb_kinase"/>
    <property type="match status" value="1"/>
</dbReference>
<evidence type="ECO:0000256" key="19">
    <source>
        <dbReference type="PIRNR" id="PIRNR017184"/>
    </source>
</evidence>
<dbReference type="EC" id="4.2.1.136" evidence="19"/>
<gene>
    <name evidence="18" type="primary">nnrE</name>
    <name evidence="17" type="synonym">nnrD</name>
    <name evidence="22" type="ORF">H9661_07110</name>
</gene>
<evidence type="ECO:0000256" key="9">
    <source>
        <dbReference type="ARBA" id="ARBA00022958"/>
    </source>
</evidence>
<comment type="function">
    <text evidence="14 19">Bifunctional enzyme that catalyzes the epimerization of the S- and R-forms of NAD(P)HX and the dehydration of the S-form of NAD(P)HX at the expense of ADP, which is converted to AMP. This allows the repair of both epimers of NAD(P)HX, a damaged form of NAD(P)H that is a result of enzymatic or heat-dependent hydration.</text>
</comment>
<evidence type="ECO:0000256" key="10">
    <source>
        <dbReference type="ARBA" id="ARBA00023027"/>
    </source>
</evidence>
<feature type="binding site" evidence="17">
    <location>
        <position position="439"/>
    </location>
    <ligand>
        <name>(6S)-NADPHX</name>
        <dbReference type="ChEBI" id="CHEBI:64076"/>
    </ligand>
</feature>
<evidence type="ECO:0000256" key="11">
    <source>
        <dbReference type="ARBA" id="ARBA00023235"/>
    </source>
</evidence>
<feature type="binding site" evidence="18">
    <location>
        <position position="126"/>
    </location>
    <ligand>
        <name>K(+)</name>
        <dbReference type="ChEBI" id="CHEBI:29103"/>
    </ligand>
</feature>
<comment type="cofactor">
    <cofactor evidence="18 19">
        <name>K(+)</name>
        <dbReference type="ChEBI" id="CHEBI:29103"/>
    </cofactor>
    <text evidence="18 19">Binds 1 potassium ion per subunit.</text>
</comment>
<dbReference type="Pfam" id="PF03853">
    <property type="entry name" value="YjeF_N"/>
    <property type="match status" value="1"/>
</dbReference>
<feature type="domain" description="YjeF C-terminal" evidence="20">
    <location>
        <begin position="226"/>
        <end position="496"/>
    </location>
</feature>
<feature type="binding site" evidence="17">
    <location>
        <position position="373"/>
    </location>
    <ligand>
        <name>(6S)-NADPHX</name>
        <dbReference type="ChEBI" id="CHEBI:64076"/>
    </ligand>
</feature>
<dbReference type="InterPro" id="IPR029056">
    <property type="entry name" value="Ribokinase-like"/>
</dbReference>
<evidence type="ECO:0000256" key="13">
    <source>
        <dbReference type="ARBA" id="ARBA00023268"/>
    </source>
</evidence>
<comment type="cofactor">
    <cofactor evidence="17">
        <name>Mg(2+)</name>
        <dbReference type="ChEBI" id="CHEBI:18420"/>
    </cofactor>
</comment>
<sequence length="499" mass="54633">MEVLSVKNAKELDQYTIDEIGIPSIILMENAAHEMACNMINKGNKFVFFCGTGNNGGDGLAIARKLIIKEKEVKIYVVGDLKKSSFEFKVNYEILVKMMAEIEIINSEQDIIKVQSKVKYEDILVDAILGSGINRRVEGVILKLIEFINENANYVISIDNPSGLDGDTGEVLNASIKANETFVVEVLKKGYFNSGVKNYLGGITIVKIGIPNNVKEKFSEGIKILDNAQYRKMIPERNLYGHKGNYGRVLILAGRCGFTGAAYLVTEAAVRTGAGLVTLLIEKDIQPILAGKLVESMTVCYDDKDRVDELIKQADVIVCGPGLGNGSSNKDMLRNCIFNSKCPILVDADAISIIGEDVKLLDSICGRGIFTPHPGEMSRLIRKSIQYVEANRIDICRSYSKKYGIITVLKGYNTIISDGDLVVINNTGSSKMASGGMGDCLSGIIGALIAQKISLFDSAKLGCYMHGMIGDVLGKERYVVNARDIIEEIPKTMEYMLIK</sequence>
<dbReference type="HAMAP" id="MF_01965">
    <property type="entry name" value="NADHX_dehydratase"/>
    <property type="match status" value="1"/>
</dbReference>
<dbReference type="Proteomes" id="UP000627781">
    <property type="component" value="Unassembled WGS sequence"/>
</dbReference>
<evidence type="ECO:0000256" key="2">
    <source>
        <dbReference type="ARBA" id="ARBA00000909"/>
    </source>
</evidence>
<feature type="binding site" evidence="17">
    <location>
        <begin position="410"/>
        <end position="414"/>
    </location>
    <ligand>
        <name>AMP</name>
        <dbReference type="ChEBI" id="CHEBI:456215"/>
    </ligand>
</feature>
<evidence type="ECO:0000256" key="4">
    <source>
        <dbReference type="ARBA" id="ARBA00009524"/>
    </source>
</evidence>
<dbReference type="NCBIfam" id="TIGR00197">
    <property type="entry name" value="yjeF_nterm"/>
    <property type="match status" value="1"/>
</dbReference>
<evidence type="ECO:0000313" key="23">
    <source>
        <dbReference type="Proteomes" id="UP000627781"/>
    </source>
</evidence>
<feature type="binding site" evidence="17">
    <location>
        <position position="438"/>
    </location>
    <ligand>
        <name>AMP</name>
        <dbReference type="ChEBI" id="CHEBI:456215"/>
    </ligand>
</feature>
<dbReference type="InterPro" id="IPR030677">
    <property type="entry name" value="Nnr"/>
</dbReference>
<evidence type="ECO:0000256" key="16">
    <source>
        <dbReference type="ARBA" id="ARBA00049209"/>
    </source>
</evidence>
<organism evidence="22 23">
    <name type="scientific">Clostridium cibarium</name>
    <dbReference type="NCBI Taxonomy" id="2762247"/>
    <lineage>
        <taxon>Bacteria</taxon>
        <taxon>Bacillati</taxon>
        <taxon>Bacillota</taxon>
        <taxon>Clostridia</taxon>
        <taxon>Eubacteriales</taxon>
        <taxon>Clostridiaceae</taxon>
        <taxon>Clostridium</taxon>
    </lineage>
</organism>
<accession>A0ABR8PSK2</accession>
<comment type="function">
    <text evidence="18">Catalyzes the epimerization of the S- and R-forms of NAD(P)HX, a damaged form of NAD(P)H that is a result of enzymatic or heat-dependent hydration. This is a prerequisite for the S-specific NAD(P)H-hydrate dehydratase to allow the repair of both epimers of NAD(P)HX.</text>
</comment>
<name>A0ABR8PSK2_9CLOT</name>
<evidence type="ECO:0000256" key="8">
    <source>
        <dbReference type="ARBA" id="ARBA00022857"/>
    </source>
</evidence>
<comment type="caution">
    <text evidence="22">The sequence shown here is derived from an EMBL/GenBank/DDBJ whole genome shotgun (WGS) entry which is preliminary data.</text>
</comment>
<dbReference type="PANTHER" id="PTHR12592:SF0">
    <property type="entry name" value="ATP-DEPENDENT (S)-NAD(P)H-HYDRATE DEHYDRATASE"/>
    <property type="match status" value="1"/>
</dbReference>
<evidence type="ECO:0000256" key="17">
    <source>
        <dbReference type="HAMAP-Rule" id="MF_01965"/>
    </source>
</evidence>
<keyword evidence="6 17" id="KW-0547">Nucleotide-binding</keyword>
<dbReference type="EC" id="5.1.99.6" evidence="19"/>
<feature type="binding site" evidence="17">
    <location>
        <position position="322"/>
    </location>
    <ligand>
        <name>(6S)-NADPHX</name>
        <dbReference type="ChEBI" id="CHEBI:64076"/>
    </ligand>
</feature>
<dbReference type="InterPro" id="IPR036652">
    <property type="entry name" value="YjeF_N_dom_sf"/>
</dbReference>
<keyword evidence="11 18" id="KW-0413">Isomerase</keyword>
<proteinExistence type="inferred from homology"/>